<dbReference type="STRING" id="1089553.Tph_c25000"/>
<dbReference type="InterPro" id="IPR039424">
    <property type="entry name" value="SBP_5"/>
</dbReference>
<dbReference type="SUPFAM" id="SSF53850">
    <property type="entry name" value="Periplasmic binding protein-like II"/>
    <property type="match status" value="1"/>
</dbReference>
<keyword evidence="3" id="KW-0732">Signal</keyword>
<dbReference type="PIRSF" id="PIRSF002741">
    <property type="entry name" value="MppA"/>
    <property type="match status" value="1"/>
</dbReference>
<protein>
    <submittedName>
        <fullName evidence="5">Xp55: protein XP55</fullName>
    </submittedName>
</protein>
<dbReference type="GO" id="GO:0015833">
    <property type="term" value="P:peptide transport"/>
    <property type="evidence" value="ECO:0007669"/>
    <property type="project" value="TreeGrafter"/>
</dbReference>
<organism evidence="5 6">
    <name type="scientific">Thermacetogenium phaeum (strain ATCC BAA-254 / DSM 26808 / PB)</name>
    <dbReference type="NCBI Taxonomy" id="1089553"/>
    <lineage>
        <taxon>Bacteria</taxon>
        <taxon>Bacillati</taxon>
        <taxon>Bacillota</taxon>
        <taxon>Clostridia</taxon>
        <taxon>Thermoanaerobacterales</taxon>
        <taxon>Thermoanaerobacteraceae</taxon>
        <taxon>Thermacetogenium</taxon>
    </lineage>
</organism>
<dbReference type="Gene3D" id="3.40.190.10">
    <property type="entry name" value="Periplasmic binding protein-like II"/>
    <property type="match status" value="1"/>
</dbReference>
<dbReference type="GO" id="GO:0043190">
    <property type="term" value="C:ATP-binding cassette (ABC) transporter complex"/>
    <property type="evidence" value="ECO:0007669"/>
    <property type="project" value="InterPro"/>
</dbReference>
<keyword evidence="2" id="KW-0813">Transport</keyword>
<dbReference type="OrthoDB" id="9772924at2"/>
<comment type="similarity">
    <text evidence="1">Belongs to the bacterial solute-binding protein 5 family.</text>
</comment>
<evidence type="ECO:0000256" key="2">
    <source>
        <dbReference type="ARBA" id="ARBA00022448"/>
    </source>
</evidence>
<evidence type="ECO:0000313" key="5">
    <source>
        <dbReference type="EMBL" id="AFV12674.1"/>
    </source>
</evidence>
<dbReference type="InterPro" id="IPR000914">
    <property type="entry name" value="SBP_5_dom"/>
</dbReference>
<evidence type="ECO:0000256" key="1">
    <source>
        <dbReference type="ARBA" id="ARBA00005695"/>
    </source>
</evidence>
<gene>
    <name evidence="5" type="ordered locus">Tph_c25000</name>
</gene>
<dbReference type="eggNOG" id="COG0747">
    <property type="taxonomic scope" value="Bacteria"/>
</dbReference>
<dbReference type="InterPro" id="IPR030678">
    <property type="entry name" value="Peptide/Ni-bd"/>
</dbReference>
<dbReference type="CDD" id="cd08518">
    <property type="entry name" value="PBP2_NikA_DppA_OppA_like_19"/>
    <property type="match status" value="1"/>
</dbReference>
<feature type="domain" description="Solute-binding protein family 5" evidence="4">
    <location>
        <begin position="2"/>
        <end position="352"/>
    </location>
</feature>
<accession>K4LXG7</accession>
<dbReference type="EMBL" id="CP003732">
    <property type="protein sequence ID" value="AFV12674.1"/>
    <property type="molecule type" value="Genomic_DNA"/>
</dbReference>
<keyword evidence="6" id="KW-1185">Reference proteome</keyword>
<dbReference type="PANTHER" id="PTHR30290">
    <property type="entry name" value="PERIPLASMIC BINDING COMPONENT OF ABC TRANSPORTER"/>
    <property type="match status" value="1"/>
</dbReference>
<dbReference type="KEGG" id="tpz:Tph_c25000"/>
<reference evidence="5 6" key="1">
    <citation type="journal article" date="2012" name="BMC Genomics">
        <title>Genome-guided analysis of physiological and morphological traits of the fermentative acetate oxidizer Thermacetogenium phaeum.</title>
        <authorList>
            <person name="Oehler D."/>
            <person name="Poehlein A."/>
            <person name="Leimbach A."/>
            <person name="Muller N."/>
            <person name="Daniel R."/>
            <person name="Gottschalk G."/>
            <person name="Schink B."/>
        </authorList>
    </citation>
    <scope>NUCLEOTIDE SEQUENCE [LARGE SCALE GENOMIC DNA]</scope>
    <source>
        <strain evidence="6">ATCC BAA-254 / DSM 26808 / PB</strain>
    </source>
</reference>
<dbReference type="Pfam" id="PF00496">
    <property type="entry name" value="SBP_bac_5"/>
    <property type="match status" value="1"/>
</dbReference>
<proteinExistence type="inferred from homology"/>
<name>K4LXG7_THEPS</name>
<dbReference type="HOGENOM" id="CLU_017028_7_4_9"/>
<dbReference type="RefSeq" id="WP_015051536.1">
    <property type="nucleotide sequence ID" value="NC_018870.1"/>
</dbReference>
<evidence type="ECO:0000256" key="3">
    <source>
        <dbReference type="ARBA" id="ARBA00022729"/>
    </source>
</evidence>
<evidence type="ECO:0000259" key="4">
    <source>
        <dbReference type="Pfam" id="PF00496"/>
    </source>
</evidence>
<evidence type="ECO:0000313" key="6">
    <source>
        <dbReference type="Proteomes" id="UP000000467"/>
    </source>
</evidence>
<dbReference type="Proteomes" id="UP000000467">
    <property type="component" value="Chromosome"/>
</dbReference>
<dbReference type="AlphaFoldDB" id="K4LXG7"/>
<dbReference type="GO" id="GO:1904680">
    <property type="term" value="F:peptide transmembrane transporter activity"/>
    <property type="evidence" value="ECO:0007669"/>
    <property type="project" value="TreeGrafter"/>
</dbReference>
<dbReference type="GO" id="GO:0042597">
    <property type="term" value="C:periplasmic space"/>
    <property type="evidence" value="ECO:0007669"/>
    <property type="project" value="UniProtKB-ARBA"/>
</dbReference>
<dbReference type="PANTHER" id="PTHR30290:SF9">
    <property type="entry name" value="OLIGOPEPTIDE-BINDING PROTEIN APPA"/>
    <property type="match status" value="1"/>
</dbReference>
<sequence length="451" mass="51716">MVPDLAESWKVSSDGKIYTFHLRRAVKWHDGKEFTADDVKFTYEKILDPEVASPLKPYFELVEKIDVVDDYTLRIQLSKPYAPFLEKLVVGIVPKHLLDGKDIKTAEFNHNPVGTGPFKFVEWKKGERLVMEANPDYFLGKPEVDRVVVTFIPDENTRLLQIVKGEVDGAFLPPKLASKAESSEVQVFTVPTGEWCGIALPYENPLFRDRNLRQAIAYAIDKQAIVDNVLEGKGEPTSIPFRSNHWAFNPKAKRYSPDLEKAKTLLAASGWEDTDGDGILDKNGEPLCFILMYPADDVLRKDICTAVRTDLREVGIDVELAGLSWEQIKPRMYQDATLFFFATVYDPDDQYPIWHSEFIGQGWWNPTCFRNGTVDELLEKGRATMDKQKRREIYGKLQEILAEEQPMVFIAFMDHTYLCSKRIKGIKIHPEGHSGYLTEGIWWNLEEWSLE</sequence>
<dbReference type="Gene3D" id="3.10.105.10">
    <property type="entry name" value="Dipeptide-binding Protein, Domain 3"/>
    <property type="match status" value="1"/>
</dbReference>
<dbReference type="Gene3D" id="3.90.76.10">
    <property type="entry name" value="Dipeptide-binding Protein, Domain 1"/>
    <property type="match status" value="1"/>
</dbReference>